<name>D3SPH4_THEAH</name>
<dbReference type="eggNOG" id="COG0664">
    <property type="taxonomic scope" value="Bacteria"/>
</dbReference>
<dbReference type="OrthoDB" id="9798104at2"/>
<dbReference type="Gene3D" id="2.60.120.10">
    <property type="entry name" value="Jelly Rolls"/>
    <property type="match status" value="1"/>
</dbReference>
<evidence type="ECO:0000313" key="2">
    <source>
        <dbReference type="EMBL" id="ADC89061.1"/>
    </source>
</evidence>
<dbReference type="Pfam" id="PF00027">
    <property type="entry name" value="cNMP_binding"/>
    <property type="match status" value="1"/>
</dbReference>
<dbReference type="InterPro" id="IPR000595">
    <property type="entry name" value="cNMP-bd_dom"/>
</dbReference>
<feature type="domain" description="Cyclic nucleotide-binding" evidence="1">
    <location>
        <begin position="31"/>
        <end position="96"/>
    </location>
</feature>
<dbReference type="EMBL" id="CP001931">
    <property type="protein sequence ID" value="ADC89061.1"/>
    <property type="molecule type" value="Genomic_DNA"/>
</dbReference>
<keyword evidence="3" id="KW-1185">Reference proteome</keyword>
<dbReference type="InterPro" id="IPR014710">
    <property type="entry name" value="RmlC-like_jellyroll"/>
</dbReference>
<dbReference type="KEGG" id="tal:Thal_0427"/>
<sequence length="189" mass="21779">MSVVERLKRYIEEGLVAEHTYKVGEDLSFEKGVYVVKEGVIELFTFKRKGKQVLDLLFKGDVIGFLLRNTSLTNYKARPLTPSTLFYIKEDALIKIGEKEPHLALDIFASLLSKQAYLYNVLTIVFAGDATEKIRDLMCLLERRAEEKGTYLTLRKSQIASITGLSYEHVVRKMKCIRIKNKNGRIRLW</sequence>
<reference evidence="3" key="1">
    <citation type="journal article" date="2010" name="Stand. Genomic Sci.">
        <title>Complete genome sequence of Thermocrinis albus type strain (HI 11/12T).</title>
        <authorList>
            <person name="Wirth R."/>
            <person name="Sikorski J."/>
            <person name="Brambilla E."/>
            <person name="Misra M."/>
            <person name="Lapidus A."/>
            <person name="Copeland A."/>
            <person name="Nolan M."/>
            <person name="Lucas S."/>
            <person name="Chen F."/>
            <person name="Tice H."/>
            <person name="Cheng J.F."/>
            <person name="Han C."/>
            <person name="Detter J.C."/>
            <person name="Tapia R."/>
            <person name="Bruce D."/>
            <person name="Goodwin L."/>
            <person name="Pitluck S."/>
            <person name="Pati A."/>
            <person name="Anderson I."/>
            <person name="Ivanova N."/>
            <person name="Mavromatis K."/>
            <person name="Mikhailova N."/>
            <person name="Chen A."/>
            <person name="Palaniappan K."/>
            <person name="Bilek Y."/>
            <person name="Hader T."/>
            <person name="Land M."/>
            <person name="Hauser L."/>
            <person name="Chang Y.J."/>
            <person name="Jeffries C.D."/>
            <person name="Tindall B.J."/>
            <person name="Rohde M."/>
            <person name="Goker M."/>
            <person name="Bristow J."/>
            <person name="Eisen J.A."/>
            <person name="Markowitz V."/>
            <person name="Hugenholtz P."/>
            <person name="Kyrpides N.C."/>
            <person name="Klenk H.P."/>
        </authorList>
    </citation>
    <scope>NUCLEOTIDE SEQUENCE [LARGE SCALE GENOMIC DNA]</scope>
    <source>
        <strain evidence="3">DSM 14484 / JCM 11386 / HI 11/12</strain>
    </source>
</reference>
<dbReference type="SUPFAM" id="SSF51206">
    <property type="entry name" value="cAMP-binding domain-like"/>
    <property type="match status" value="1"/>
</dbReference>
<dbReference type="AlphaFoldDB" id="D3SPH4"/>
<proteinExistence type="predicted"/>
<organism evidence="2 3">
    <name type="scientific">Thermocrinis albus (strain DSM 14484 / JCM 11386 / HI 11/12)</name>
    <dbReference type="NCBI Taxonomy" id="638303"/>
    <lineage>
        <taxon>Bacteria</taxon>
        <taxon>Pseudomonadati</taxon>
        <taxon>Aquificota</taxon>
        <taxon>Aquificia</taxon>
        <taxon>Aquificales</taxon>
        <taxon>Aquificaceae</taxon>
        <taxon>Thermocrinis</taxon>
    </lineage>
</organism>
<protein>
    <submittedName>
        <fullName evidence="2">Putative transcriptional regulator, Crp/Fnr family</fullName>
    </submittedName>
</protein>
<evidence type="ECO:0000259" key="1">
    <source>
        <dbReference type="Pfam" id="PF00027"/>
    </source>
</evidence>
<dbReference type="HOGENOM" id="CLU_1433850_0_0_0"/>
<gene>
    <name evidence="2" type="ordered locus">Thal_0427</name>
</gene>
<evidence type="ECO:0000313" key="3">
    <source>
        <dbReference type="Proteomes" id="UP000002043"/>
    </source>
</evidence>
<accession>D3SPH4</accession>
<dbReference type="InterPro" id="IPR018490">
    <property type="entry name" value="cNMP-bd_dom_sf"/>
</dbReference>
<dbReference type="Proteomes" id="UP000002043">
    <property type="component" value="Chromosome"/>
</dbReference>
<dbReference type="RefSeq" id="WP_012991468.1">
    <property type="nucleotide sequence ID" value="NC_013894.1"/>
</dbReference>
<dbReference type="STRING" id="638303.Thal_0427"/>